<reference evidence="2 3" key="1">
    <citation type="submission" date="2017-11" db="EMBL/GenBank/DDBJ databases">
        <title>Effect of PGPRs.</title>
        <authorList>
            <person name="Oliva R."/>
            <person name="Nong J."/>
            <person name="Roman V."/>
        </authorList>
    </citation>
    <scope>NUCLEOTIDE SEQUENCE [LARGE SCALE GENOMIC DNA]</scope>
    <source>
        <strain evidence="2">Inb918</strain>
    </source>
</reference>
<dbReference type="CDD" id="cd14743">
    <property type="entry name" value="PAAR_CT_1"/>
    <property type="match status" value="1"/>
</dbReference>
<proteinExistence type="predicted"/>
<dbReference type="InterPro" id="IPR008727">
    <property type="entry name" value="PAAR_motif"/>
</dbReference>
<evidence type="ECO:0008006" key="4">
    <source>
        <dbReference type="Google" id="ProtNLM"/>
    </source>
</evidence>
<dbReference type="AlphaFoldDB" id="A0A3T0JUG5"/>
<dbReference type="Proteomes" id="UP000282760">
    <property type="component" value="Chromosome"/>
</dbReference>
<evidence type="ECO:0000313" key="2">
    <source>
        <dbReference type="EMBL" id="AZV27111.1"/>
    </source>
</evidence>
<dbReference type="Gene3D" id="2.60.200.60">
    <property type="match status" value="1"/>
</dbReference>
<dbReference type="Pfam" id="PF05488">
    <property type="entry name" value="PAAR_motif"/>
    <property type="match status" value="1"/>
</dbReference>
<gene>
    <name evidence="2" type="ORF">CT157_14200</name>
</gene>
<protein>
    <recommendedName>
        <fullName evidence="4">Zn-binding protein involved in type VI secretion</fullName>
    </recommendedName>
</protein>
<organism evidence="2 3">
    <name type="scientific">Pseudomonas syringae</name>
    <dbReference type="NCBI Taxonomy" id="317"/>
    <lineage>
        <taxon>Bacteria</taxon>
        <taxon>Pseudomonadati</taxon>
        <taxon>Pseudomonadota</taxon>
        <taxon>Gammaproteobacteria</taxon>
        <taxon>Pseudomonadales</taxon>
        <taxon>Pseudomonadaceae</taxon>
        <taxon>Pseudomonas</taxon>
    </lineage>
</organism>
<accession>A0A3T0JUG5</accession>
<evidence type="ECO:0000313" key="3">
    <source>
        <dbReference type="Proteomes" id="UP000282760"/>
    </source>
</evidence>
<evidence type="ECO:0000256" key="1">
    <source>
        <dbReference type="SAM" id="MobiDB-lite"/>
    </source>
</evidence>
<name>A0A3T0JUG5_PSESX</name>
<dbReference type="EMBL" id="CP024646">
    <property type="protein sequence ID" value="AZV27111.1"/>
    <property type="molecule type" value="Genomic_DNA"/>
</dbReference>
<sequence length="165" mass="16743">MSGKPAARLTDPTSCPLPGHGTNPIASGSPNVNFDGLAAARMSDKSACGSPITGGVSATVFINGLNAATKDSTGGHGNVVVGGSGTVIIGDTFVPAPFSGLLPMPVHFSDKIKLIDESTGEPMPNHGYAIQRADGSFEYGTSDASGFTHVVSSHLAETIKLFLED</sequence>
<feature type="region of interest" description="Disordered" evidence="1">
    <location>
        <begin position="1"/>
        <end position="30"/>
    </location>
</feature>